<dbReference type="GO" id="GO:0003677">
    <property type="term" value="F:DNA binding"/>
    <property type="evidence" value="ECO:0007669"/>
    <property type="project" value="InterPro"/>
</dbReference>
<keyword evidence="4" id="KW-1185">Reference proteome</keyword>
<feature type="compositionally biased region" description="Basic and acidic residues" evidence="1">
    <location>
        <begin position="422"/>
        <end position="431"/>
    </location>
</feature>
<dbReference type="Proteomes" id="UP001140502">
    <property type="component" value="Unassembled WGS sequence"/>
</dbReference>
<dbReference type="AlphaFoldDB" id="A0A9W8WDE9"/>
<feature type="compositionally biased region" description="Low complexity" evidence="1">
    <location>
        <begin position="31"/>
        <end position="41"/>
    </location>
</feature>
<dbReference type="SUPFAM" id="SSF54616">
    <property type="entry name" value="DNA-binding domain of Mlu1-box binding protein MBP1"/>
    <property type="match status" value="1"/>
</dbReference>
<feature type="domain" description="HTH APSES-type" evidence="2">
    <location>
        <begin position="111"/>
        <end position="229"/>
    </location>
</feature>
<accession>A0A9W8WDE9</accession>
<evidence type="ECO:0000313" key="3">
    <source>
        <dbReference type="EMBL" id="KAJ4320981.1"/>
    </source>
</evidence>
<dbReference type="InterPro" id="IPR003163">
    <property type="entry name" value="Tscrpt_reg_HTH_APSES-type"/>
</dbReference>
<organism evidence="3 4">
    <name type="scientific">Fusarium piperis</name>
    <dbReference type="NCBI Taxonomy" id="1435070"/>
    <lineage>
        <taxon>Eukaryota</taxon>
        <taxon>Fungi</taxon>
        <taxon>Dikarya</taxon>
        <taxon>Ascomycota</taxon>
        <taxon>Pezizomycotina</taxon>
        <taxon>Sordariomycetes</taxon>
        <taxon>Hypocreomycetidae</taxon>
        <taxon>Hypocreales</taxon>
        <taxon>Nectriaceae</taxon>
        <taxon>Fusarium</taxon>
        <taxon>Fusarium solani species complex</taxon>
    </lineage>
</organism>
<feature type="region of interest" description="Disordered" evidence="1">
    <location>
        <begin position="1"/>
        <end position="66"/>
    </location>
</feature>
<dbReference type="GO" id="GO:0030907">
    <property type="term" value="C:MBF transcription complex"/>
    <property type="evidence" value="ECO:0007669"/>
    <property type="project" value="TreeGrafter"/>
</dbReference>
<dbReference type="PANTHER" id="PTHR43828">
    <property type="entry name" value="ASPARAGINASE"/>
    <property type="match status" value="1"/>
</dbReference>
<dbReference type="OrthoDB" id="5562739at2759"/>
<comment type="caution">
    <text evidence="3">The sequence shown here is derived from an EMBL/GenBank/DDBJ whole genome shotgun (WGS) entry which is preliminary data.</text>
</comment>
<dbReference type="Gene3D" id="3.10.260.10">
    <property type="entry name" value="Transcription regulator HTH, APSES-type DNA-binding domain"/>
    <property type="match status" value="1"/>
</dbReference>
<dbReference type="EMBL" id="JAPEUR010000101">
    <property type="protein sequence ID" value="KAJ4320981.1"/>
    <property type="molecule type" value="Genomic_DNA"/>
</dbReference>
<dbReference type="GO" id="GO:0033309">
    <property type="term" value="C:SBF transcription complex"/>
    <property type="evidence" value="ECO:0007669"/>
    <property type="project" value="TreeGrafter"/>
</dbReference>
<gene>
    <name evidence="3" type="ORF">N0V84_005562</name>
</gene>
<evidence type="ECO:0000313" key="4">
    <source>
        <dbReference type="Proteomes" id="UP001140502"/>
    </source>
</evidence>
<feature type="region of interest" description="Disordered" evidence="1">
    <location>
        <begin position="410"/>
        <end position="483"/>
    </location>
</feature>
<dbReference type="InterPro" id="IPR051642">
    <property type="entry name" value="SWI6-like"/>
</dbReference>
<reference evidence="3" key="1">
    <citation type="submission" date="2022-10" db="EMBL/GenBank/DDBJ databases">
        <title>Tapping the CABI collections for fungal endophytes: first genome assemblies for Collariella, Neodidymelliopsis, Ascochyta clinopodiicola, Didymella pomorum, Didymosphaeria variabile, Neocosmospora piperis and Neocucurbitaria cava.</title>
        <authorList>
            <person name="Hill R."/>
        </authorList>
    </citation>
    <scope>NUCLEOTIDE SEQUENCE</scope>
    <source>
        <strain evidence="3">IMI 366586</strain>
    </source>
</reference>
<feature type="compositionally biased region" description="Basic and acidic residues" evidence="1">
    <location>
        <begin position="463"/>
        <end position="474"/>
    </location>
</feature>
<sequence length="483" mass="53762">MLSLKTLLNPAPPSQDGPFSFRPSPTPPSPTFSTTTDTSNSALNRSIMPPARVSKDPGGLAKSKLRGQVNYPPFENNLDELSLREMRKFRVKPLGSIQQNCLHIPYNSGKKDFFEKTGRESFEVFRYEFTLPGQDTEYAVMWDYNVGLVRMTPFFKCCRYGKTIPAKMLGLNQGLKEITHSITGGSIAAQGYWMPYQCARAVCATFCYEIAGALIPIFGPSFPSDCVPRESQGFGRMVIDSQLVIEATREAEIARRVHLSAAAPSFGAATSFPRDNINAHQIMYAPEERKHRFPSRIVCEPPWVPENDPDHHFMSAPNSASSTGSGPLGYMVTSRPNSSWAPINHSSPQPDYASPHPWLSAVPRIPPLMHRSNLSTSSWGSKRRLEHEDWDYNYSYRDSASPNLSMCSVVPASTPEGSPAMQREDRVELQPRTDSSQQDAAMLLLNLCKQDQDSPATGSLRPVHGDSAFRDEHRSKRQRATSL</sequence>
<evidence type="ECO:0000259" key="2">
    <source>
        <dbReference type="PROSITE" id="PS51299"/>
    </source>
</evidence>
<dbReference type="GO" id="GO:0000981">
    <property type="term" value="F:DNA-binding transcription factor activity, RNA polymerase II-specific"/>
    <property type="evidence" value="ECO:0007669"/>
    <property type="project" value="UniProtKB-ARBA"/>
</dbReference>
<name>A0A9W8WDE9_9HYPO</name>
<dbReference type="PANTHER" id="PTHR43828:SF5">
    <property type="entry name" value="TRANSCRIPTIONAL REPRESSOR XBP1"/>
    <property type="match status" value="1"/>
</dbReference>
<dbReference type="InterPro" id="IPR036887">
    <property type="entry name" value="HTH_APSES_sf"/>
</dbReference>
<dbReference type="PROSITE" id="PS51299">
    <property type="entry name" value="HTH_APSES"/>
    <property type="match status" value="1"/>
</dbReference>
<evidence type="ECO:0000256" key="1">
    <source>
        <dbReference type="SAM" id="MobiDB-lite"/>
    </source>
</evidence>
<proteinExistence type="predicted"/>
<protein>
    <recommendedName>
        <fullName evidence="2">HTH APSES-type domain-containing protein</fullName>
    </recommendedName>
</protein>